<dbReference type="Pfam" id="PF06985">
    <property type="entry name" value="HET"/>
    <property type="match status" value="1"/>
</dbReference>
<proteinExistence type="predicted"/>
<dbReference type="OrthoDB" id="5386682at2759"/>
<sequence>MESVAVEEYIYRPLNSGDQEIRLITIKAGRGPDPVECSLDHVSLGDKPQYEALSYVWGNPNDRSQIILEGCNFSVTSNLGTALSYLRLPEANRSMWIDAICINQSNLAERESQIQLIRSIYQEAMQVVSWISPLETKDVIMNTAYLLLLEGREKNFSTAWLQAMLRGDVLSGDFRYLGEIVTIAKFFAQDEYWERIWITQEVALARKGLVKYKEMEIPHDYFVEFTKMFSELNDDLEWMNRDFGLKHSYILGQILEIFRGNYIVRRIAPSAPLLDLLYQNMYKKATDPRDKVYALLGLSDMAPNSHEGLTVNYGENWSKRDVYTGVVRAVVHKTSRLDIIGEARPYAKVLDSNRSPDNQEMDVPSWAPDWTAIFLRPLSNRRDSRIGAAGLIPANVEFYDDKNVMKAQGICVGTVGACGRCLPEISLGQGPNEIILCGEILHEWLQLCRSSAGDSTGTLETFSRTISIGSPASSDLQELMAGTDQRFDPSHPLFPIAEMAFPFLQRFTIECRIFIFDSIIDRSCPNLLCGIGPEELQEKDKICVLAGCKYPVALRPDGNRYRFVSRVYVDDLCDGQAIKGVEMGRYSWDWFEIH</sequence>
<protein>
    <submittedName>
        <fullName evidence="2">HET-domain-containing protein</fullName>
    </submittedName>
</protein>
<dbReference type="PANTHER" id="PTHR24148:SF73">
    <property type="entry name" value="HET DOMAIN PROTEIN (AFU_ORTHOLOGUE AFUA_8G01020)"/>
    <property type="match status" value="1"/>
</dbReference>
<gene>
    <name evidence="2" type="ORF">yc1106_04086</name>
</gene>
<dbReference type="PANTHER" id="PTHR24148">
    <property type="entry name" value="ANKYRIN REPEAT DOMAIN-CONTAINING PROTEIN 39 HOMOLOG-RELATED"/>
    <property type="match status" value="1"/>
</dbReference>
<dbReference type="InterPro" id="IPR010730">
    <property type="entry name" value="HET"/>
</dbReference>
<evidence type="ECO:0000259" key="1">
    <source>
        <dbReference type="Pfam" id="PF06985"/>
    </source>
</evidence>
<accession>A0A9Q8Z5P1</accession>
<keyword evidence="3" id="KW-1185">Reference proteome</keyword>
<name>A0A9Q8Z5P1_CURCL</name>
<reference evidence="2" key="1">
    <citation type="submission" date="2021-12" db="EMBL/GenBank/DDBJ databases">
        <title>Curvularia clavata genome.</title>
        <authorList>
            <person name="Cao Y."/>
        </authorList>
    </citation>
    <scope>NUCLEOTIDE SEQUENCE</scope>
    <source>
        <strain evidence="2">Yc1106</strain>
    </source>
</reference>
<dbReference type="EMBL" id="CP089276">
    <property type="protein sequence ID" value="USP76812.1"/>
    <property type="molecule type" value="Genomic_DNA"/>
</dbReference>
<dbReference type="AlphaFoldDB" id="A0A9Q8Z5P1"/>
<evidence type="ECO:0000313" key="2">
    <source>
        <dbReference type="EMBL" id="USP76812.1"/>
    </source>
</evidence>
<organism evidence="2 3">
    <name type="scientific">Curvularia clavata</name>
    <dbReference type="NCBI Taxonomy" id="95742"/>
    <lineage>
        <taxon>Eukaryota</taxon>
        <taxon>Fungi</taxon>
        <taxon>Dikarya</taxon>
        <taxon>Ascomycota</taxon>
        <taxon>Pezizomycotina</taxon>
        <taxon>Dothideomycetes</taxon>
        <taxon>Pleosporomycetidae</taxon>
        <taxon>Pleosporales</taxon>
        <taxon>Pleosporineae</taxon>
        <taxon>Pleosporaceae</taxon>
        <taxon>Curvularia</taxon>
    </lineage>
</organism>
<dbReference type="VEuPathDB" id="FungiDB:yc1106_04086"/>
<dbReference type="InterPro" id="IPR052895">
    <property type="entry name" value="HetReg/Transcr_Mod"/>
</dbReference>
<feature type="domain" description="Heterokaryon incompatibility" evidence="1">
    <location>
        <begin position="50"/>
        <end position="201"/>
    </location>
</feature>
<dbReference type="Proteomes" id="UP001056012">
    <property type="component" value="Chromosome 3"/>
</dbReference>
<evidence type="ECO:0000313" key="3">
    <source>
        <dbReference type="Proteomes" id="UP001056012"/>
    </source>
</evidence>